<dbReference type="EMBL" id="MU275901">
    <property type="protein sequence ID" value="KAI0047634.1"/>
    <property type="molecule type" value="Genomic_DNA"/>
</dbReference>
<sequence length="191" mass="21302">MEHISEYSSASHRLELRPRRPEGSQGPRFPTRRTVYAERLFRRSAQVATLCWRSSERHYHYTALTLVPQSAISRSMRALHWADPRVENAGGAFLSRTTDARCSRAFICSCPRSLLLNRLCSSANGEYVNCLCGVMSKAICSSISDKVFGGKRKLRCAPPASDIESRTAPHSHSTGHRIDAIYPTGHPQTAN</sequence>
<comment type="caution">
    <text evidence="1">The sequence shown here is derived from an EMBL/GenBank/DDBJ whole genome shotgun (WGS) entry which is preliminary data.</text>
</comment>
<reference evidence="1" key="2">
    <citation type="journal article" date="2022" name="New Phytol.">
        <title>Evolutionary transition to the ectomycorrhizal habit in the genomes of a hyperdiverse lineage of mushroom-forming fungi.</title>
        <authorList>
            <person name="Looney B."/>
            <person name="Miyauchi S."/>
            <person name="Morin E."/>
            <person name="Drula E."/>
            <person name="Courty P.E."/>
            <person name="Kohler A."/>
            <person name="Kuo A."/>
            <person name="LaButti K."/>
            <person name="Pangilinan J."/>
            <person name="Lipzen A."/>
            <person name="Riley R."/>
            <person name="Andreopoulos W."/>
            <person name="He G."/>
            <person name="Johnson J."/>
            <person name="Nolan M."/>
            <person name="Tritt A."/>
            <person name="Barry K.W."/>
            <person name="Grigoriev I.V."/>
            <person name="Nagy L.G."/>
            <person name="Hibbett D."/>
            <person name="Henrissat B."/>
            <person name="Matheny P.B."/>
            <person name="Labbe J."/>
            <person name="Martin F.M."/>
        </authorList>
    </citation>
    <scope>NUCLEOTIDE SEQUENCE</scope>
    <source>
        <strain evidence="1">FP105234-sp</strain>
    </source>
</reference>
<dbReference type="Proteomes" id="UP000814033">
    <property type="component" value="Unassembled WGS sequence"/>
</dbReference>
<proteinExistence type="predicted"/>
<protein>
    <submittedName>
        <fullName evidence="1">Uncharacterized protein</fullName>
    </submittedName>
</protein>
<evidence type="ECO:0000313" key="1">
    <source>
        <dbReference type="EMBL" id="KAI0047634.1"/>
    </source>
</evidence>
<name>A0ACB8RTK2_9AGAM</name>
<keyword evidence="2" id="KW-1185">Reference proteome</keyword>
<evidence type="ECO:0000313" key="2">
    <source>
        <dbReference type="Proteomes" id="UP000814033"/>
    </source>
</evidence>
<accession>A0ACB8RTK2</accession>
<reference evidence="1" key="1">
    <citation type="submission" date="2021-02" db="EMBL/GenBank/DDBJ databases">
        <authorList>
            <consortium name="DOE Joint Genome Institute"/>
            <person name="Ahrendt S."/>
            <person name="Looney B.P."/>
            <person name="Miyauchi S."/>
            <person name="Morin E."/>
            <person name="Drula E."/>
            <person name="Courty P.E."/>
            <person name="Chicoki N."/>
            <person name="Fauchery L."/>
            <person name="Kohler A."/>
            <person name="Kuo A."/>
            <person name="Labutti K."/>
            <person name="Pangilinan J."/>
            <person name="Lipzen A."/>
            <person name="Riley R."/>
            <person name="Andreopoulos W."/>
            <person name="He G."/>
            <person name="Johnson J."/>
            <person name="Barry K.W."/>
            <person name="Grigoriev I.V."/>
            <person name="Nagy L."/>
            <person name="Hibbett D."/>
            <person name="Henrissat B."/>
            <person name="Matheny P.B."/>
            <person name="Labbe J."/>
            <person name="Martin F."/>
        </authorList>
    </citation>
    <scope>NUCLEOTIDE SEQUENCE</scope>
    <source>
        <strain evidence="1">FP105234-sp</strain>
    </source>
</reference>
<gene>
    <name evidence="1" type="ORF">FA95DRAFT_1212358</name>
</gene>
<organism evidence="1 2">
    <name type="scientific">Auriscalpium vulgare</name>
    <dbReference type="NCBI Taxonomy" id="40419"/>
    <lineage>
        <taxon>Eukaryota</taxon>
        <taxon>Fungi</taxon>
        <taxon>Dikarya</taxon>
        <taxon>Basidiomycota</taxon>
        <taxon>Agaricomycotina</taxon>
        <taxon>Agaricomycetes</taxon>
        <taxon>Russulales</taxon>
        <taxon>Auriscalpiaceae</taxon>
        <taxon>Auriscalpium</taxon>
    </lineage>
</organism>